<keyword evidence="10" id="KW-1185">Reference proteome</keyword>
<dbReference type="AlphaFoldDB" id="A0A1L9P2Q2"/>
<evidence type="ECO:0000256" key="3">
    <source>
        <dbReference type="ARBA" id="ARBA00023242"/>
    </source>
</evidence>
<feature type="compositionally biased region" description="Low complexity" evidence="6">
    <location>
        <begin position="372"/>
        <end position="384"/>
    </location>
</feature>
<dbReference type="GO" id="GO:0008270">
    <property type="term" value="F:zinc ion binding"/>
    <property type="evidence" value="ECO:0007669"/>
    <property type="project" value="UniProtKB-KW"/>
</dbReference>
<feature type="region of interest" description="Disordered" evidence="6">
    <location>
        <begin position="22"/>
        <end position="41"/>
    </location>
</feature>
<reference evidence="10" key="1">
    <citation type="journal article" date="2017" name="Genome Biol.">
        <title>Comparative genomics reveals high biological diversity and specific adaptations in the industrially and medically important fungal genus Aspergillus.</title>
        <authorList>
            <person name="de Vries R.P."/>
            <person name="Riley R."/>
            <person name="Wiebenga A."/>
            <person name="Aguilar-Osorio G."/>
            <person name="Amillis S."/>
            <person name="Uchima C.A."/>
            <person name="Anderluh G."/>
            <person name="Asadollahi M."/>
            <person name="Askin M."/>
            <person name="Barry K."/>
            <person name="Battaglia E."/>
            <person name="Bayram O."/>
            <person name="Benocci T."/>
            <person name="Braus-Stromeyer S.A."/>
            <person name="Caldana C."/>
            <person name="Canovas D."/>
            <person name="Cerqueira G.C."/>
            <person name="Chen F."/>
            <person name="Chen W."/>
            <person name="Choi C."/>
            <person name="Clum A."/>
            <person name="Dos Santos R.A."/>
            <person name="Damasio A.R."/>
            <person name="Diallinas G."/>
            <person name="Emri T."/>
            <person name="Fekete E."/>
            <person name="Flipphi M."/>
            <person name="Freyberg S."/>
            <person name="Gallo A."/>
            <person name="Gournas C."/>
            <person name="Habgood R."/>
            <person name="Hainaut M."/>
            <person name="Harispe M.L."/>
            <person name="Henrissat B."/>
            <person name="Hilden K.S."/>
            <person name="Hope R."/>
            <person name="Hossain A."/>
            <person name="Karabika E."/>
            <person name="Karaffa L."/>
            <person name="Karanyi Z."/>
            <person name="Krasevec N."/>
            <person name="Kuo A."/>
            <person name="Kusch H."/>
            <person name="LaButti K."/>
            <person name="Lagendijk E.L."/>
            <person name="Lapidus A."/>
            <person name="Levasseur A."/>
            <person name="Lindquist E."/>
            <person name="Lipzen A."/>
            <person name="Logrieco A.F."/>
            <person name="MacCabe A."/>
            <person name="Maekelae M.R."/>
            <person name="Malavazi I."/>
            <person name="Melin P."/>
            <person name="Meyer V."/>
            <person name="Mielnichuk N."/>
            <person name="Miskei M."/>
            <person name="Molnar A.P."/>
            <person name="Mule G."/>
            <person name="Ngan C.Y."/>
            <person name="Orejas M."/>
            <person name="Orosz E."/>
            <person name="Ouedraogo J.P."/>
            <person name="Overkamp K.M."/>
            <person name="Park H.-S."/>
            <person name="Perrone G."/>
            <person name="Piumi F."/>
            <person name="Punt P.J."/>
            <person name="Ram A.F."/>
            <person name="Ramon A."/>
            <person name="Rauscher S."/>
            <person name="Record E."/>
            <person name="Riano-Pachon D.M."/>
            <person name="Robert V."/>
            <person name="Roehrig J."/>
            <person name="Ruller R."/>
            <person name="Salamov A."/>
            <person name="Salih N.S."/>
            <person name="Samson R.A."/>
            <person name="Sandor E."/>
            <person name="Sanguinetti M."/>
            <person name="Schuetze T."/>
            <person name="Sepcic K."/>
            <person name="Shelest E."/>
            <person name="Sherlock G."/>
            <person name="Sophianopoulou V."/>
            <person name="Squina F.M."/>
            <person name="Sun H."/>
            <person name="Susca A."/>
            <person name="Todd R.B."/>
            <person name="Tsang A."/>
            <person name="Unkles S.E."/>
            <person name="van de Wiele N."/>
            <person name="van Rossen-Uffink D."/>
            <person name="Oliveira J.V."/>
            <person name="Vesth T.C."/>
            <person name="Visser J."/>
            <person name="Yu J.-H."/>
            <person name="Zhou M."/>
            <person name="Andersen M.R."/>
            <person name="Archer D.B."/>
            <person name="Baker S.E."/>
            <person name="Benoit I."/>
            <person name="Brakhage A.A."/>
            <person name="Braus G.H."/>
            <person name="Fischer R."/>
            <person name="Frisvad J.C."/>
            <person name="Goldman G.H."/>
            <person name="Houbraken J."/>
            <person name="Oakley B."/>
            <person name="Pocsi I."/>
            <person name="Scazzocchio C."/>
            <person name="Seiboth B."/>
            <person name="vanKuyk P.A."/>
            <person name="Wortman J."/>
            <person name="Dyer P.S."/>
            <person name="Grigoriev I.V."/>
        </authorList>
    </citation>
    <scope>NUCLEOTIDE SEQUENCE [LARGE SCALE GENOMIC DNA]</scope>
    <source>
        <strain evidence="10">CBS 583.65</strain>
    </source>
</reference>
<feature type="region of interest" description="Disordered" evidence="6">
    <location>
        <begin position="336"/>
        <end position="384"/>
    </location>
</feature>
<dbReference type="Proteomes" id="UP000184073">
    <property type="component" value="Unassembled WGS sequence"/>
</dbReference>
<dbReference type="InterPro" id="IPR008422">
    <property type="entry name" value="KN_HD"/>
</dbReference>
<feature type="domain" description="Homeobox" evidence="7">
    <location>
        <begin position="191"/>
        <end position="254"/>
    </location>
</feature>
<keyword evidence="2 5" id="KW-0371">Homeobox</keyword>
<dbReference type="GO" id="GO:0003677">
    <property type="term" value="F:DNA binding"/>
    <property type="evidence" value="ECO:0007669"/>
    <property type="project" value="UniProtKB-UniRule"/>
</dbReference>
<proteinExistence type="predicted"/>
<evidence type="ECO:0000256" key="6">
    <source>
        <dbReference type="SAM" id="MobiDB-lite"/>
    </source>
</evidence>
<dbReference type="InterPro" id="IPR013087">
    <property type="entry name" value="Znf_C2H2_type"/>
</dbReference>
<dbReference type="SUPFAM" id="SSF46689">
    <property type="entry name" value="Homeodomain-like"/>
    <property type="match status" value="1"/>
</dbReference>
<dbReference type="InterPro" id="IPR009057">
    <property type="entry name" value="Homeodomain-like_sf"/>
</dbReference>
<dbReference type="InterPro" id="IPR050224">
    <property type="entry name" value="TALE_homeobox"/>
</dbReference>
<keyword evidence="4" id="KW-0479">Metal-binding</keyword>
<dbReference type="PROSITE" id="PS50157">
    <property type="entry name" value="ZINC_FINGER_C2H2_2"/>
    <property type="match status" value="1"/>
</dbReference>
<dbReference type="PROSITE" id="PS00028">
    <property type="entry name" value="ZINC_FINGER_C2H2_1"/>
    <property type="match status" value="2"/>
</dbReference>
<dbReference type="STRING" id="1036611.A0A1L9P2Q2"/>
<keyword evidence="4" id="KW-0863">Zinc-finger</keyword>
<evidence type="ECO:0000256" key="5">
    <source>
        <dbReference type="PROSITE-ProRule" id="PRU00108"/>
    </source>
</evidence>
<feature type="region of interest" description="Disordered" evidence="6">
    <location>
        <begin position="180"/>
        <end position="204"/>
    </location>
</feature>
<dbReference type="GO" id="GO:0005634">
    <property type="term" value="C:nucleus"/>
    <property type="evidence" value="ECO:0007669"/>
    <property type="project" value="UniProtKB-SubCell"/>
</dbReference>
<feature type="DNA-binding region" description="Homeobox" evidence="5">
    <location>
        <begin position="193"/>
        <end position="255"/>
    </location>
</feature>
<dbReference type="GeneID" id="63733493"/>
<keyword evidence="4" id="KW-0862">Zinc</keyword>
<dbReference type="InterPro" id="IPR001356">
    <property type="entry name" value="HD"/>
</dbReference>
<dbReference type="VEuPathDB" id="FungiDB:ASPVEDRAFT_871184"/>
<evidence type="ECO:0000259" key="8">
    <source>
        <dbReference type="PROSITE" id="PS50157"/>
    </source>
</evidence>
<evidence type="ECO:0000256" key="4">
    <source>
        <dbReference type="PROSITE-ProRule" id="PRU00042"/>
    </source>
</evidence>
<gene>
    <name evidence="9" type="ORF">ASPVEDRAFT_871184</name>
</gene>
<evidence type="ECO:0000313" key="10">
    <source>
        <dbReference type="Proteomes" id="UP000184073"/>
    </source>
</evidence>
<feature type="compositionally biased region" description="Polar residues" evidence="6">
    <location>
        <begin position="336"/>
        <end position="348"/>
    </location>
</feature>
<dbReference type="SMART" id="SM00355">
    <property type="entry name" value="ZnF_C2H2"/>
    <property type="match status" value="3"/>
</dbReference>
<feature type="domain" description="C2H2-type" evidence="8">
    <location>
        <begin position="389"/>
        <end position="412"/>
    </location>
</feature>
<keyword evidence="1 5" id="KW-0238">DNA-binding</keyword>
<dbReference type="Pfam" id="PF05920">
    <property type="entry name" value="Homeobox_KN"/>
    <property type="match status" value="1"/>
</dbReference>
<evidence type="ECO:0008006" key="11">
    <source>
        <dbReference type="Google" id="ProtNLM"/>
    </source>
</evidence>
<evidence type="ECO:0000256" key="2">
    <source>
        <dbReference type="ARBA" id="ARBA00023155"/>
    </source>
</evidence>
<dbReference type="OrthoDB" id="10056939at2759"/>
<dbReference type="SMART" id="SM00389">
    <property type="entry name" value="HOX"/>
    <property type="match status" value="1"/>
</dbReference>
<comment type="subcellular location">
    <subcellularLocation>
        <location evidence="5">Nucleus</location>
    </subcellularLocation>
</comment>
<dbReference type="PANTHER" id="PTHR11850">
    <property type="entry name" value="HOMEOBOX PROTEIN TRANSCRIPTION FACTORS"/>
    <property type="match status" value="1"/>
</dbReference>
<sequence length="555" mass="61991">MDGLSHCDHKIDWSSFEGLESGPARGLFGSQPQPNDEASGIGLNERESLEDPFPNDTSLDDILHCDTLVPGIGWDDDDFFLPQGAWRPPEPCTYCRRMRLQCFSLQTTDANPNPVTSCSSCVALFRQCSLAERHKRQPHQYETNRPVIDQLHGIREDDVLPGSTDGPDFDEYELFSLDTTRPELSGASSNTSERAGSHSRSVKRTRPLREWLACNISNPYPTKADKADLASQTGLTKTQINNWFLNARRRQRHSDRVVAQRKILPQGSPMPSVSPLSMMTPLDRWRCSPPDEEPITISPAALESALNDSFYTDSQPAGSAGYASSSISGDSWLHSQPQSLYTSSNPDSTGEFCHSNDSNSVSSLGTSHDAFTLPPSSTRASTAPSNPTFQCTFCARTFKKRFDWRRHELSVHMPRLNSWACAVPLAPDESFVIWRTGQESPECIFCGHTSPTDDHFRSHELDYCSHGPGGGRVFSRKDHLWQHLYKFHGCRKWDGWTPDLASLKNNSDAIKSRCGFCDVGMISWKEREQHMADHFLKGVTMASWTGERGGVEQSP</sequence>
<organism evidence="9 10">
    <name type="scientific">Aspergillus versicolor CBS 583.65</name>
    <dbReference type="NCBI Taxonomy" id="1036611"/>
    <lineage>
        <taxon>Eukaryota</taxon>
        <taxon>Fungi</taxon>
        <taxon>Dikarya</taxon>
        <taxon>Ascomycota</taxon>
        <taxon>Pezizomycotina</taxon>
        <taxon>Eurotiomycetes</taxon>
        <taxon>Eurotiomycetidae</taxon>
        <taxon>Eurotiales</taxon>
        <taxon>Aspergillaceae</taxon>
        <taxon>Aspergillus</taxon>
        <taxon>Aspergillus subgen. Nidulantes</taxon>
    </lineage>
</organism>
<dbReference type="PROSITE" id="PS00027">
    <property type="entry name" value="HOMEOBOX_1"/>
    <property type="match status" value="1"/>
</dbReference>
<dbReference type="Gene3D" id="1.10.10.60">
    <property type="entry name" value="Homeodomain-like"/>
    <property type="match status" value="1"/>
</dbReference>
<feature type="compositionally biased region" description="Polar residues" evidence="6">
    <location>
        <begin position="355"/>
        <end position="366"/>
    </location>
</feature>
<keyword evidence="3 5" id="KW-0539">Nucleus</keyword>
<evidence type="ECO:0000256" key="1">
    <source>
        <dbReference type="ARBA" id="ARBA00023125"/>
    </source>
</evidence>
<evidence type="ECO:0000259" key="7">
    <source>
        <dbReference type="PROSITE" id="PS50071"/>
    </source>
</evidence>
<evidence type="ECO:0000313" key="9">
    <source>
        <dbReference type="EMBL" id="OJI95805.1"/>
    </source>
</evidence>
<dbReference type="GO" id="GO:0000981">
    <property type="term" value="F:DNA-binding transcription factor activity, RNA polymerase II-specific"/>
    <property type="evidence" value="ECO:0007669"/>
    <property type="project" value="InterPro"/>
</dbReference>
<name>A0A1L9P2Q2_ASPVE</name>
<dbReference type="RefSeq" id="XP_040661568.1">
    <property type="nucleotide sequence ID" value="XM_040817982.1"/>
</dbReference>
<protein>
    <recommendedName>
        <fullName evidence="11">Homeobox domain-containing protein</fullName>
    </recommendedName>
</protein>
<dbReference type="EMBL" id="KV878125">
    <property type="protein sequence ID" value="OJI95805.1"/>
    <property type="molecule type" value="Genomic_DNA"/>
</dbReference>
<dbReference type="InterPro" id="IPR017970">
    <property type="entry name" value="Homeobox_CS"/>
</dbReference>
<dbReference type="PROSITE" id="PS50071">
    <property type="entry name" value="HOMEOBOX_2"/>
    <property type="match status" value="1"/>
</dbReference>
<accession>A0A1L9P2Q2</accession>
<dbReference type="CDD" id="cd00086">
    <property type="entry name" value="homeodomain"/>
    <property type="match status" value="1"/>
</dbReference>